<evidence type="ECO:0000313" key="2">
    <source>
        <dbReference type="Proteomes" id="UP000201465"/>
    </source>
</evidence>
<dbReference type="KEGG" id="vg:30523312"/>
<sequence>MQPEELELEGAIFAEGNIFGQEYQRYNGVLLKGGFTLRVPLWRFDSQDLGEIPVPEETIKATQLLRRIHVYYRQPVNLAYINYIETQDPEAAGELDEYKERIQAGERVLRSDLMGGLIHLEGFAPRGRNEYSLLLGS</sequence>
<protein>
    <submittedName>
        <fullName evidence="1">Uncharacterized protein</fullName>
    </submittedName>
</protein>
<accession>A0A1M7XUR0</accession>
<keyword evidence="2" id="KW-1185">Reference proteome</keyword>
<dbReference type="GeneID" id="30523312"/>
<dbReference type="Proteomes" id="UP000201465">
    <property type="component" value="Segment"/>
</dbReference>
<organism evidence="1 2">
    <name type="scientific">Cedratvirus A11</name>
    <dbReference type="NCBI Taxonomy" id="1903266"/>
    <lineage>
        <taxon>Viruses</taxon>
        <taxon>Pithoviruses</taxon>
        <taxon>Orthocedratvirinae</taxon>
        <taxon>Alphacedratvirus</taxon>
        <taxon>Alphacedratvirus aljazairmassiliense</taxon>
    </lineage>
</organism>
<reference evidence="1 2" key="1">
    <citation type="submission" date="2016-11" db="EMBL/GenBank/DDBJ databases">
        <authorList>
            <consortium name="Urmite Genomes"/>
        </authorList>
    </citation>
    <scope>NUCLEOTIDE SEQUENCE [LARGE SCALE GENOMIC DNA]</scope>
    <source>
        <strain evidence="1 2">A11</strain>
    </source>
</reference>
<gene>
    <name evidence="1" type="ORF">BQ3484_344</name>
</gene>
<name>A0A1M7XUR0_9VIRU</name>
<dbReference type="RefSeq" id="YP_009329284.1">
    <property type="nucleotide sequence ID" value="NC_032108.1"/>
</dbReference>
<dbReference type="EMBL" id="LT671577">
    <property type="protein sequence ID" value="SHO33412.1"/>
    <property type="molecule type" value="Genomic_DNA"/>
</dbReference>
<proteinExistence type="predicted"/>
<evidence type="ECO:0000313" key="1">
    <source>
        <dbReference type="EMBL" id="SHO33412.1"/>
    </source>
</evidence>